<dbReference type="InterPro" id="IPR039552">
    <property type="entry name" value="IS66_C"/>
</dbReference>
<sequence>MSATTQPLPDDPETLKAMLLEARAESERLRQIIRELQRHRFGRRAESWPEDQLLLALEEAEQVEAADHAGGEETAPTVKAARIAKRRTNRGALPGHLPRIERLIDIASTTCPCCSGSLHWMGEDVSERLDIVPAQFRVLVIRRPKYACRACEEVVVQAPAPARLIEGGLPTDALVAQVLVSKYADHLPLYRQAQIYARQGISLDRSTLADWVGRAAFLLRPVHARLLEHLKASGKLFADETTAPVLDPGRGRTKTGQLWAYARDDRPWGGTDPPGVVYLYAPDRMAERPAAHLSGFEGVLQVDGYAGYKVLAERGPVQLAYCWAHVRRRFYELAQAGPAPIASEMLARIAGLYRIEAEIRGRSAEERRAARQERSRPVIEALEPWLREKLALVSQKSKLAEAIRYALGRWAGLSLFLENGRVEIDSNVVERAIRPLALTRKNALFAGSDGGGEHWAVIASLIETCKLNGVEPQAYLADVIIRIVQGHPQRRLDELLPWGYPSTPTLQAVA</sequence>
<dbReference type="Pfam" id="PF03050">
    <property type="entry name" value="DDE_Tnp_IS66"/>
    <property type="match status" value="1"/>
</dbReference>
<dbReference type="OrthoDB" id="9800877at2"/>
<evidence type="ECO:0000259" key="4">
    <source>
        <dbReference type="Pfam" id="PF13817"/>
    </source>
</evidence>
<dbReference type="PANTHER" id="PTHR33678">
    <property type="entry name" value="BLL1576 PROTEIN"/>
    <property type="match status" value="1"/>
</dbReference>
<evidence type="ECO:0000259" key="3">
    <source>
        <dbReference type="Pfam" id="PF13007"/>
    </source>
</evidence>
<dbReference type="InterPro" id="IPR024474">
    <property type="entry name" value="Znf_dom_IS66"/>
</dbReference>
<evidence type="ECO:0000313" key="7">
    <source>
        <dbReference type="EMBL" id="AWN42821.1"/>
    </source>
</evidence>
<dbReference type="KEGG" id="mets:DK389_27600"/>
<dbReference type="NCBIfam" id="NF033517">
    <property type="entry name" value="transpos_IS66"/>
    <property type="match status" value="1"/>
</dbReference>
<feature type="domain" description="Transposase TnpC homeodomain" evidence="3">
    <location>
        <begin position="28"/>
        <end position="101"/>
    </location>
</feature>
<evidence type="ECO:0000259" key="1">
    <source>
        <dbReference type="Pfam" id="PF03050"/>
    </source>
</evidence>
<dbReference type="KEGG" id="mets:DK389_16370"/>
<gene>
    <name evidence="5" type="ORF">DK389_12335</name>
    <name evidence="6" type="ORF">DK389_16370</name>
    <name evidence="7" type="ORF">DK389_22865</name>
    <name evidence="8" type="ORF">DK389_27600</name>
</gene>
<evidence type="ECO:0000313" key="6">
    <source>
        <dbReference type="EMBL" id="AWN41789.1"/>
    </source>
</evidence>
<dbReference type="AlphaFoldDB" id="A0A2U8W6A2"/>
<protein>
    <submittedName>
        <fullName evidence="5">IS66 family transposase</fullName>
    </submittedName>
</protein>
<evidence type="ECO:0000313" key="5">
    <source>
        <dbReference type="EMBL" id="AWN41168.1"/>
    </source>
</evidence>
<dbReference type="InterPro" id="IPR024463">
    <property type="entry name" value="Transposase_TnpC_homeodom"/>
</dbReference>
<dbReference type="InterPro" id="IPR004291">
    <property type="entry name" value="Transposase_IS66_central"/>
</dbReference>
<reference evidence="9" key="1">
    <citation type="submission" date="2018-05" db="EMBL/GenBank/DDBJ databases">
        <title>Complete Genome Sequence of Methylobacterium sp. 17SD2-17.</title>
        <authorList>
            <person name="Srinivasan S."/>
        </authorList>
    </citation>
    <scope>NUCLEOTIDE SEQUENCE [LARGE SCALE GENOMIC DNA]</scope>
    <source>
        <strain evidence="9">17SD2-17</strain>
    </source>
</reference>
<feature type="domain" description="Transposase IS66 zinc-finger binding" evidence="2">
    <location>
        <begin position="109"/>
        <end position="152"/>
    </location>
</feature>
<dbReference type="Proteomes" id="UP000245926">
    <property type="component" value="Chromosome"/>
</dbReference>
<accession>A0A2U8W6A2</accession>
<evidence type="ECO:0000259" key="2">
    <source>
        <dbReference type="Pfam" id="PF13005"/>
    </source>
</evidence>
<feature type="domain" description="Transposase IS66 C-terminal" evidence="4">
    <location>
        <begin position="460"/>
        <end position="498"/>
    </location>
</feature>
<dbReference type="InterPro" id="IPR052344">
    <property type="entry name" value="Transposase-related"/>
</dbReference>
<proteinExistence type="predicted"/>
<dbReference type="PANTHER" id="PTHR33678:SF1">
    <property type="entry name" value="BLL1576 PROTEIN"/>
    <property type="match status" value="1"/>
</dbReference>
<dbReference type="EMBL" id="CP029550">
    <property type="protein sequence ID" value="AWN42821.1"/>
    <property type="molecule type" value="Genomic_DNA"/>
</dbReference>
<name>A0A2U8W6A2_9HYPH</name>
<dbReference type="Pfam" id="PF13817">
    <property type="entry name" value="DDE_Tnp_IS66_C"/>
    <property type="match status" value="1"/>
</dbReference>
<dbReference type="EMBL" id="CP029550">
    <property type="protein sequence ID" value="AWN43583.1"/>
    <property type="molecule type" value="Genomic_DNA"/>
</dbReference>
<dbReference type="KEGG" id="mets:DK389_12335"/>
<organism evidence="5 9">
    <name type="scientific">Methylobacterium durans</name>
    <dbReference type="NCBI Taxonomy" id="2202825"/>
    <lineage>
        <taxon>Bacteria</taxon>
        <taxon>Pseudomonadati</taxon>
        <taxon>Pseudomonadota</taxon>
        <taxon>Alphaproteobacteria</taxon>
        <taxon>Hyphomicrobiales</taxon>
        <taxon>Methylobacteriaceae</taxon>
        <taxon>Methylobacterium</taxon>
    </lineage>
</organism>
<feature type="domain" description="Transposase IS66 central" evidence="1">
    <location>
        <begin position="168"/>
        <end position="453"/>
    </location>
</feature>
<dbReference type="EMBL" id="CP029550">
    <property type="protein sequence ID" value="AWN41789.1"/>
    <property type="molecule type" value="Genomic_DNA"/>
</dbReference>
<reference evidence="5" key="2">
    <citation type="submission" date="2018-05" db="EMBL/GenBank/DDBJ databases">
        <authorList>
            <person name="Srinivasan S."/>
        </authorList>
    </citation>
    <scope>NUCLEOTIDE SEQUENCE</scope>
    <source>
        <strain evidence="5">17SD2-17</strain>
    </source>
</reference>
<evidence type="ECO:0000313" key="9">
    <source>
        <dbReference type="Proteomes" id="UP000245926"/>
    </source>
</evidence>
<keyword evidence="9" id="KW-1185">Reference proteome</keyword>
<dbReference type="Pfam" id="PF13005">
    <property type="entry name" value="zf-IS66"/>
    <property type="match status" value="1"/>
</dbReference>
<reference evidence="5" key="3">
    <citation type="journal article" date="2020" name="Antonie Van Leeuwenhoek">
        <title>Methylobacterium durans sp. nov., a radiation-resistant bacterium isolated from gamma ray-irradiated soil.</title>
        <authorList>
            <person name="Kim J."/>
            <person name="Chhetri G."/>
            <person name="Kim I."/>
            <person name="Kim M.K."/>
            <person name="Seo T."/>
        </authorList>
    </citation>
    <scope>NUCLEOTIDE SEQUENCE</scope>
    <source>
        <strain evidence="5">17SD2-17</strain>
    </source>
</reference>
<dbReference type="KEGG" id="mets:DK389_22865"/>
<dbReference type="EMBL" id="CP029550">
    <property type="protein sequence ID" value="AWN41168.1"/>
    <property type="molecule type" value="Genomic_DNA"/>
</dbReference>
<evidence type="ECO:0000313" key="8">
    <source>
        <dbReference type="EMBL" id="AWN43583.1"/>
    </source>
</evidence>
<dbReference type="Pfam" id="PF13007">
    <property type="entry name" value="LZ_Tnp_IS66"/>
    <property type="match status" value="1"/>
</dbReference>